<reference evidence="1" key="1">
    <citation type="journal article" date="2014" name="Genome Announc.">
        <title>Draft Genome Sequences of a Phylogenetically Diverse Suite of Pseudomonas syringae Strains from Multiple Source Populations.</title>
        <authorList>
            <person name="Baltrus D.A."/>
            <person name="Yourstone S."/>
            <person name="Lind A."/>
            <person name="Guilbaud C."/>
            <person name="Sands D.C."/>
            <person name="Jones C.D."/>
            <person name="Morris C.E."/>
            <person name="Dangl J.L."/>
        </authorList>
    </citation>
    <scope>NUCLEOTIDE SEQUENCE</scope>
    <source>
        <strain evidence="1">CC1417</strain>
    </source>
</reference>
<dbReference type="RefSeq" id="WP_024685964.1">
    <property type="nucleotide sequence ID" value="NZ_CP159362.1"/>
</dbReference>
<dbReference type="EMBL" id="CP159362">
    <property type="protein sequence ID" value="XCN69169.1"/>
    <property type="molecule type" value="Genomic_DNA"/>
</dbReference>
<protein>
    <submittedName>
        <fullName evidence="1">Uncharacterized protein</fullName>
    </submittedName>
</protein>
<organism evidence="1">
    <name type="scientific">Pseudomonas syringae CC1417</name>
    <dbReference type="NCBI Taxonomy" id="1357272"/>
    <lineage>
        <taxon>Bacteria</taxon>
        <taxon>Pseudomonadati</taxon>
        <taxon>Pseudomonadota</taxon>
        <taxon>Gammaproteobacteria</taxon>
        <taxon>Pseudomonadales</taxon>
        <taxon>Pseudomonadaceae</taxon>
        <taxon>Pseudomonas</taxon>
        <taxon>Pseudomonas syringae</taxon>
    </lineage>
</organism>
<dbReference type="AlphaFoldDB" id="A0AAU8LM21"/>
<sequence length="148" mass="17214">MSELNTDISYVDYLSLNRGRVSKFKYLYRVKESRQLHDDFMRIFASLYDPTIFFLDGGYFVSENYTQARYDDAVAHTADVPEISYWLNRVEVTNLFGDISYEEAIKVGSVVRSCWELKLNMKFPGSGFEAKLLVDDELDEVWVTLCKA</sequence>
<evidence type="ECO:0000313" key="1">
    <source>
        <dbReference type="EMBL" id="XCN69169.1"/>
    </source>
</evidence>
<proteinExistence type="predicted"/>
<gene>
    <name evidence="1" type="ORF">N011_07760</name>
</gene>
<accession>A0AAU8LM21</accession>
<reference evidence="1" key="2">
    <citation type="submission" date="2024-07" db="EMBL/GenBank/DDBJ databases">
        <title>A complete genome sequence for Pseudomonas syringae CC1417.</title>
        <authorList>
            <person name="Baltrus D.A."/>
        </authorList>
    </citation>
    <scope>NUCLEOTIDE SEQUENCE</scope>
    <source>
        <strain evidence="1">CC1417</strain>
    </source>
</reference>
<name>A0AAU8LM21_PSESX</name>